<dbReference type="RefSeq" id="XP_002768322.1">
    <property type="nucleotide sequence ID" value="XM_002768276.1"/>
</dbReference>
<feature type="region of interest" description="Disordered" evidence="1">
    <location>
        <begin position="116"/>
        <end position="162"/>
    </location>
</feature>
<evidence type="ECO:0000256" key="1">
    <source>
        <dbReference type="SAM" id="MobiDB-lite"/>
    </source>
</evidence>
<evidence type="ECO:0000313" key="3">
    <source>
        <dbReference type="Proteomes" id="UP000007800"/>
    </source>
</evidence>
<dbReference type="GeneID" id="9057539"/>
<organism evidence="3">
    <name type="scientific">Perkinsus marinus (strain ATCC 50983 / TXsc)</name>
    <dbReference type="NCBI Taxonomy" id="423536"/>
    <lineage>
        <taxon>Eukaryota</taxon>
        <taxon>Sar</taxon>
        <taxon>Alveolata</taxon>
        <taxon>Perkinsozoa</taxon>
        <taxon>Perkinsea</taxon>
        <taxon>Perkinsida</taxon>
        <taxon>Perkinsidae</taxon>
        <taxon>Perkinsus</taxon>
    </lineage>
</organism>
<name>C5LQJ4_PERM5</name>
<evidence type="ECO:0000313" key="2">
    <source>
        <dbReference type="EMBL" id="EER01040.1"/>
    </source>
</evidence>
<feature type="compositionally biased region" description="Basic and acidic residues" evidence="1">
    <location>
        <begin position="127"/>
        <end position="146"/>
    </location>
</feature>
<gene>
    <name evidence="2" type="ORF">Pmar_PMAR025139</name>
</gene>
<dbReference type="EMBL" id="GG684603">
    <property type="protein sequence ID" value="EER01040.1"/>
    <property type="molecule type" value="Genomic_DNA"/>
</dbReference>
<dbReference type="OMA" id="ERSMEYR"/>
<dbReference type="AlphaFoldDB" id="C5LQJ4"/>
<dbReference type="OrthoDB" id="481679at2759"/>
<keyword evidence="3" id="KW-1185">Reference proteome</keyword>
<dbReference type="Proteomes" id="UP000007800">
    <property type="component" value="Unassembled WGS sequence"/>
</dbReference>
<reference evidence="2 3" key="1">
    <citation type="submission" date="2008-07" db="EMBL/GenBank/DDBJ databases">
        <authorList>
            <person name="El-Sayed N."/>
            <person name="Caler E."/>
            <person name="Inman J."/>
            <person name="Amedeo P."/>
            <person name="Hass B."/>
            <person name="Wortman J."/>
        </authorList>
    </citation>
    <scope>NUCLEOTIDE SEQUENCE [LARGE SCALE GENOMIC DNA]</scope>
    <source>
        <strain evidence="3">ATCC 50983 / TXsc</strain>
    </source>
</reference>
<proteinExistence type="predicted"/>
<protein>
    <submittedName>
        <fullName evidence="2">Uncharacterized protein</fullName>
    </submittedName>
</protein>
<accession>C5LQJ4</accession>
<dbReference type="InParanoid" id="C5LQJ4"/>
<sequence>MSSDQQHGFYTARRNGQQVDLALEKRLMVVLVQSRCHYIDHDEVPDAVYRDILLRTGYCTGIQADALISKLPVVLFHLFPSGEISQHPVNDVARAVCQVYQGEAREYNEAAAAAASSSSSSSQYYKPPHEAVSPDRPEADFQRDSSPEWSGRSTGVVPQASADLRVSRTRQTYYPDHAQSSVEYNKPLTQHQPHDSSHRPIISGSKMTAEEIGMEVAKALSVGQRVFRVKVESKVVHDHAHVMTPGDYFVEAPLPDGQSSRRGMWSWGFKIGDSRTRKWFLNDASTVEEII</sequence>